<evidence type="ECO:0000256" key="7">
    <source>
        <dbReference type="ARBA" id="ARBA00033711"/>
    </source>
</evidence>
<reference evidence="9 10" key="1">
    <citation type="journal article" date="2013" name="Int. J. Syst. Evol. Microbiol.">
        <title>Marinoscillum luteum sp. nov., isolated from marine sediment.</title>
        <authorList>
            <person name="Cha I.T."/>
            <person name="Park S.J."/>
            <person name="Kim S.J."/>
            <person name="Kim J.G."/>
            <person name="Jung M.Y."/>
            <person name="Shin K.S."/>
            <person name="Kwon K.K."/>
            <person name="Yang S.H."/>
            <person name="Seo Y.S."/>
            <person name="Rhee S.K."/>
        </authorList>
    </citation>
    <scope>NUCLEOTIDE SEQUENCE [LARGE SCALE GENOMIC DNA]</scope>
    <source>
        <strain evidence="9 10">KCTC 23939</strain>
    </source>
</reference>
<dbReference type="SUPFAM" id="SSF142823">
    <property type="entry name" value="ComB-like"/>
    <property type="match status" value="1"/>
</dbReference>
<dbReference type="EC" id="3.1.3.71" evidence="3 8"/>
<evidence type="ECO:0000256" key="8">
    <source>
        <dbReference type="HAMAP-Rule" id="MF_00490"/>
    </source>
</evidence>
<sequence>MNVIEVCLTPELIHQYTLQGKIAVVVDIFRATSCMVTGMAHGVKSIHPVASVEECLALGQQGMVTAGERGGIKVDGFTIGNSPFEYMQEEFKGQSIAVSTTNGTKTILASTDADEILIGAFLNLQALVDYITTQRKDVVVHCAGWKGTVNIEDTLFAGALASALADSHTLSGDAALLAFELYEANQSDLLKIARASSHAQRLSGFGVEKDIEFCMDQSLYTAIPTYNNGCLKVIS</sequence>
<organism evidence="9 10">
    <name type="scientific">Marinoscillum luteum</name>
    <dbReference type="NCBI Taxonomy" id="861051"/>
    <lineage>
        <taxon>Bacteria</taxon>
        <taxon>Pseudomonadati</taxon>
        <taxon>Bacteroidota</taxon>
        <taxon>Cytophagia</taxon>
        <taxon>Cytophagales</taxon>
        <taxon>Reichenbachiellaceae</taxon>
        <taxon>Marinoscillum</taxon>
    </lineage>
</organism>
<evidence type="ECO:0000256" key="2">
    <source>
        <dbReference type="ARBA" id="ARBA00009997"/>
    </source>
</evidence>
<dbReference type="InterPro" id="IPR005238">
    <property type="entry name" value="ComB-like"/>
</dbReference>
<evidence type="ECO:0000256" key="1">
    <source>
        <dbReference type="ARBA" id="ARBA00001946"/>
    </source>
</evidence>
<dbReference type="HAMAP" id="MF_00490">
    <property type="entry name" value="ComB"/>
    <property type="match status" value="1"/>
</dbReference>
<dbReference type="EMBL" id="JBIPKE010000019">
    <property type="protein sequence ID" value="MFH6985070.1"/>
    <property type="molecule type" value="Genomic_DNA"/>
</dbReference>
<accession>A0ABW7NDA5</accession>
<proteinExistence type="inferred from homology"/>
<comment type="similarity">
    <text evidence="2 8">Belongs to the ComB family.</text>
</comment>
<comment type="caution">
    <text evidence="9">The sequence shown here is derived from an EMBL/GenBank/DDBJ whole genome shotgun (WGS) entry which is preliminary data.</text>
</comment>
<name>A0ABW7NDA5_9BACT</name>
<evidence type="ECO:0000256" key="4">
    <source>
        <dbReference type="ARBA" id="ARBA00021948"/>
    </source>
</evidence>
<evidence type="ECO:0000256" key="3">
    <source>
        <dbReference type="ARBA" id="ARBA00012953"/>
    </source>
</evidence>
<comment type="cofactor">
    <cofactor evidence="1 8">
        <name>Mg(2+)</name>
        <dbReference type="ChEBI" id="CHEBI:18420"/>
    </cofactor>
</comment>
<dbReference type="Gene3D" id="3.90.1560.10">
    <property type="entry name" value="ComB-like"/>
    <property type="match status" value="1"/>
</dbReference>
<gene>
    <name evidence="8" type="primary">comB</name>
    <name evidence="9" type="ORF">ACHKAR_16565</name>
</gene>
<protein>
    <recommendedName>
        <fullName evidence="4 8">Probable 2-phosphosulfolactate phosphatase</fullName>
        <ecNumber evidence="3 8">3.1.3.71</ecNumber>
    </recommendedName>
</protein>
<dbReference type="PANTHER" id="PTHR37311">
    <property type="entry name" value="2-PHOSPHOSULFOLACTATE PHOSPHATASE-RELATED"/>
    <property type="match status" value="1"/>
</dbReference>
<comment type="catalytic activity">
    <reaction evidence="7 8">
        <text>(2R)-O-phospho-3-sulfolactate + H2O = (2R)-3-sulfolactate + phosphate</text>
        <dbReference type="Rhea" id="RHEA:23416"/>
        <dbReference type="ChEBI" id="CHEBI:15377"/>
        <dbReference type="ChEBI" id="CHEBI:15597"/>
        <dbReference type="ChEBI" id="CHEBI:43474"/>
        <dbReference type="ChEBI" id="CHEBI:58738"/>
        <dbReference type="EC" id="3.1.3.71"/>
    </reaction>
</comment>
<keyword evidence="6 8" id="KW-0460">Magnesium</keyword>
<dbReference type="InterPro" id="IPR036702">
    <property type="entry name" value="ComB-like_sf"/>
</dbReference>
<dbReference type="Proteomes" id="UP001610063">
    <property type="component" value="Unassembled WGS sequence"/>
</dbReference>
<evidence type="ECO:0000313" key="9">
    <source>
        <dbReference type="EMBL" id="MFH6985070.1"/>
    </source>
</evidence>
<evidence type="ECO:0000313" key="10">
    <source>
        <dbReference type="Proteomes" id="UP001610063"/>
    </source>
</evidence>
<keyword evidence="10" id="KW-1185">Reference proteome</keyword>
<keyword evidence="5 8" id="KW-0378">Hydrolase</keyword>
<evidence type="ECO:0000256" key="5">
    <source>
        <dbReference type="ARBA" id="ARBA00022801"/>
    </source>
</evidence>
<evidence type="ECO:0000256" key="6">
    <source>
        <dbReference type="ARBA" id="ARBA00022842"/>
    </source>
</evidence>
<dbReference type="Pfam" id="PF04029">
    <property type="entry name" value="2-ph_phosp"/>
    <property type="match status" value="1"/>
</dbReference>
<dbReference type="RefSeq" id="WP_395418528.1">
    <property type="nucleotide sequence ID" value="NZ_JBIPKE010000019.1"/>
</dbReference>
<dbReference type="PANTHER" id="PTHR37311:SF1">
    <property type="entry name" value="2-PHOSPHOSULFOLACTATE PHOSPHATASE-RELATED"/>
    <property type="match status" value="1"/>
</dbReference>